<feature type="region of interest" description="Disordered" evidence="1">
    <location>
        <begin position="1"/>
        <end position="86"/>
    </location>
</feature>
<comment type="caution">
    <text evidence="2">The sequence shown here is derived from an EMBL/GenBank/DDBJ whole genome shotgun (WGS) entry which is preliminary data.</text>
</comment>
<protein>
    <recommendedName>
        <fullName evidence="4">Reverse transcriptase</fullName>
    </recommendedName>
</protein>
<evidence type="ECO:0000313" key="2">
    <source>
        <dbReference type="EMBL" id="KAE8961598.1"/>
    </source>
</evidence>
<sequence length="180" mass="19733">MPNEGAFEAEPNVIVEDPSLVETEEEPKAEEPIRDLPSDDSSPIEAAVQDRTGTAPAETPMEPEPPEIEPPGPSQEEPVCYHEGGEQFAEDVESHMAVLPEVATTTEKVTIEHIQVDNPEDNSPEEIERLRQIIWKRCHLLMGKGNALPPAARGVVCDIDVGGATPVAQRCRRVAPQFRE</sequence>
<reference evidence="2 3" key="1">
    <citation type="submission" date="2018-09" db="EMBL/GenBank/DDBJ databases">
        <title>Genomic investigation of the strawberry pathogen Phytophthora fragariae indicates pathogenicity is determined by transcriptional variation in three key races.</title>
        <authorList>
            <person name="Adams T.M."/>
            <person name="Armitage A.D."/>
            <person name="Sobczyk M.K."/>
            <person name="Bates H.J."/>
            <person name="Dunwell J.M."/>
            <person name="Nellist C.F."/>
            <person name="Harrison R.J."/>
        </authorList>
    </citation>
    <scope>NUCLEOTIDE SEQUENCE [LARGE SCALE GENOMIC DNA]</scope>
    <source>
        <strain evidence="2 3">SCRP324</strain>
    </source>
</reference>
<gene>
    <name evidence="2" type="ORF">PR002_g29849</name>
</gene>
<feature type="non-terminal residue" evidence="2">
    <location>
        <position position="180"/>
    </location>
</feature>
<dbReference type="OrthoDB" id="120907at2759"/>
<dbReference type="EMBL" id="QXFU01006241">
    <property type="protein sequence ID" value="KAE8961598.1"/>
    <property type="molecule type" value="Genomic_DNA"/>
</dbReference>
<accession>A0A6A3GXX8</accession>
<name>A0A6A3GXX8_9STRA</name>
<proteinExistence type="predicted"/>
<dbReference type="Proteomes" id="UP000435112">
    <property type="component" value="Unassembled WGS sequence"/>
</dbReference>
<evidence type="ECO:0008006" key="4">
    <source>
        <dbReference type="Google" id="ProtNLM"/>
    </source>
</evidence>
<evidence type="ECO:0000313" key="3">
    <source>
        <dbReference type="Proteomes" id="UP000435112"/>
    </source>
</evidence>
<dbReference type="AlphaFoldDB" id="A0A6A3GXX8"/>
<organism evidence="2 3">
    <name type="scientific">Phytophthora rubi</name>
    <dbReference type="NCBI Taxonomy" id="129364"/>
    <lineage>
        <taxon>Eukaryota</taxon>
        <taxon>Sar</taxon>
        <taxon>Stramenopiles</taxon>
        <taxon>Oomycota</taxon>
        <taxon>Peronosporomycetes</taxon>
        <taxon>Peronosporales</taxon>
        <taxon>Peronosporaceae</taxon>
        <taxon>Phytophthora</taxon>
    </lineage>
</organism>
<evidence type="ECO:0000256" key="1">
    <source>
        <dbReference type="SAM" id="MobiDB-lite"/>
    </source>
</evidence>